<dbReference type="SUPFAM" id="SSF143422">
    <property type="entry name" value="Transposase IS200-like"/>
    <property type="match status" value="1"/>
</dbReference>
<dbReference type="InterPro" id="IPR052715">
    <property type="entry name" value="RAYT_transposase"/>
</dbReference>
<dbReference type="OrthoDB" id="9794403at2"/>
<sequence length="198" mass="22909">MTLFKNKYRIESTRLSNRDYAANGLYFITICTGDRTCFFGDIVNTQIHLSAIGQIAEKFWVEIPQHFKHTYIDAYVVMPNHVHGIIIIDKPYVVSTTCRDVACNVSTDISNDLDDCNFFTTMSMISPKSGSLSAILQSYKSAVTQWCRKNGYDNFTWQPRFYDRIIRADGSLDKIREYIVNNPTKWKEDKNNPSSLWM</sequence>
<dbReference type="InParanoid" id="K9TWE6"/>
<dbReference type="GO" id="GO:0004803">
    <property type="term" value="F:transposase activity"/>
    <property type="evidence" value="ECO:0007669"/>
    <property type="project" value="InterPro"/>
</dbReference>
<accession>K9TWE6</accession>
<proteinExistence type="predicted"/>
<dbReference type="PANTHER" id="PTHR36966">
    <property type="entry name" value="REP-ASSOCIATED TYROSINE TRANSPOSASE"/>
    <property type="match status" value="1"/>
</dbReference>
<dbReference type="eggNOG" id="COG1943">
    <property type="taxonomic scope" value="Bacteria"/>
</dbReference>
<evidence type="ECO:0000313" key="2">
    <source>
        <dbReference type="EMBL" id="AFY87162.1"/>
    </source>
</evidence>
<dbReference type="Gene3D" id="3.30.70.1290">
    <property type="entry name" value="Transposase IS200-like"/>
    <property type="match status" value="1"/>
</dbReference>
<organism evidence="2 3">
    <name type="scientific">Chroococcidiopsis thermalis (strain PCC 7203)</name>
    <dbReference type="NCBI Taxonomy" id="251229"/>
    <lineage>
        <taxon>Bacteria</taxon>
        <taxon>Bacillati</taxon>
        <taxon>Cyanobacteriota</taxon>
        <taxon>Cyanophyceae</taxon>
        <taxon>Chroococcidiopsidales</taxon>
        <taxon>Chroococcidiopsidaceae</taxon>
        <taxon>Chroococcidiopsis</taxon>
    </lineage>
</organism>
<dbReference type="GO" id="GO:0043565">
    <property type="term" value="F:sequence-specific DNA binding"/>
    <property type="evidence" value="ECO:0007669"/>
    <property type="project" value="TreeGrafter"/>
</dbReference>
<evidence type="ECO:0000259" key="1">
    <source>
        <dbReference type="SMART" id="SM01321"/>
    </source>
</evidence>
<name>K9TWE6_CHRTP</name>
<reference evidence="2 3" key="1">
    <citation type="submission" date="2012-06" db="EMBL/GenBank/DDBJ databases">
        <title>Finished chromosome of genome of Chroococcidiopsis thermalis PCC 7203.</title>
        <authorList>
            <consortium name="US DOE Joint Genome Institute"/>
            <person name="Gugger M."/>
            <person name="Coursin T."/>
            <person name="Rippka R."/>
            <person name="Tandeau De Marsac N."/>
            <person name="Huntemann M."/>
            <person name="Wei C.-L."/>
            <person name="Han J."/>
            <person name="Detter J.C."/>
            <person name="Han C."/>
            <person name="Tapia R."/>
            <person name="Davenport K."/>
            <person name="Daligault H."/>
            <person name="Erkkila T."/>
            <person name="Gu W."/>
            <person name="Munk A.C.C."/>
            <person name="Teshima H."/>
            <person name="Xu Y."/>
            <person name="Chain P."/>
            <person name="Chen A."/>
            <person name="Krypides N."/>
            <person name="Mavromatis K."/>
            <person name="Markowitz V."/>
            <person name="Szeto E."/>
            <person name="Ivanova N."/>
            <person name="Mikhailova N."/>
            <person name="Ovchinnikova G."/>
            <person name="Pagani I."/>
            <person name="Pati A."/>
            <person name="Goodwin L."/>
            <person name="Peters L."/>
            <person name="Pitluck S."/>
            <person name="Woyke T."/>
            <person name="Kerfeld C."/>
        </authorList>
    </citation>
    <scope>NUCLEOTIDE SEQUENCE [LARGE SCALE GENOMIC DNA]</scope>
    <source>
        <strain evidence="2 3">PCC 7203</strain>
    </source>
</reference>
<gene>
    <name evidence="2" type="ORF">Chro_1641</name>
</gene>
<dbReference type="KEGG" id="cthe:Chro_1641"/>
<dbReference type="PATRIC" id="fig|251229.3.peg.1938"/>
<dbReference type="EMBL" id="CP003597">
    <property type="protein sequence ID" value="AFY87162.1"/>
    <property type="molecule type" value="Genomic_DNA"/>
</dbReference>
<feature type="domain" description="Transposase IS200-like" evidence="1">
    <location>
        <begin position="21"/>
        <end position="182"/>
    </location>
</feature>
<keyword evidence="3" id="KW-1185">Reference proteome</keyword>
<dbReference type="PANTHER" id="PTHR36966:SF1">
    <property type="entry name" value="REP-ASSOCIATED TYROSINE TRANSPOSASE"/>
    <property type="match status" value="1"/>
</dbReference>
<dbReference type="GO" id="GO:0006313">
    <property type="term" value="P:DNA transposition"/>
    <property type="evidence" value="ECO:0007669"/>
    <property type="project" value="InterPro"/>
</dbReference>
<protein>
    <recommendedName>
        <fullName evidence="1">Transposase IS200-like domain-containing protein</fullName>
    </recommendedName>
</protein>
<dbReference type="SMART" id="SM01321">
    <property type="entry name" value="Y1_Tnp"/>
    <property type="match status" value="1"/>
</dbReference>
<dbReference type="RefSeq" id="WP_015153710.1">
    <property type="nucleotide sequence ID" value="NC_019695.1"/>
</dbReference>
<dbReference type="Proteomes" id="UP000010384">
    <property type="component" value="Chromosome"/>
</dbReference>
<evidence type="ECO:0000313" key="3">
    <source>
        <dbReference type="Proteomes" id="UP000010384"/>
    </source>
</evidence>
<dbReference type="HOGENOM" id="CLU_101329_0_0_3"/>
<dbReference type="AlphaFoldDB" id="K9TWE6"/>
<dbReference type="InterPro" id="IPR002686">
    <property type="entry name" value="Transposase_17"/>
</dbReference>
<dbReference type="InterPro" id="IPR036515">
    <property type="entry name" value="Transposase_17_sf"/>
</dbReference>